<keyword evidence="2" id="KW-1185">Reference proteome</keyword>
<name>A0ACC2SCF8_9FUNG</name>
<sequence length="78" mass="8521">MAFQAQPASPVGVQLDSGMGRDKAIERIDKHGHTIPSAAKFMKMIEDNSHRISFKGMTWCQPVHLPSPAPLNEPSPTP</sequence>
<evidence type="ECO:0000313" key="2">
    <source>
        <dbReference type="Proteomes" id="UP001165960"/>
    </source>
</evidence>
<proteinExistence type="predicted"/>
<comment type="caution">
    <text evidence="1">The sequence shown here is derived from an EMBL/GenBank/DDBJ whole genome shotgun (WGS) entry which is preliminary data.</text>
</comment>
<gene>
    <name evidence="1" type="ORF">DSO57_1036179</name>
</gene>
<organism evidence="1 2">
    <name type="scientific">Entomophthora muscae</name>
    <dbReference type="NCBI Taxonomy" id="34485"/>
    <lineage>
        <taxon>Eukaryota</taxon>
        <taxon>Fungi</taxon>
        <taxon>Fungi incertae sedis</taxon>
        <taxon>Zoopagomycota</taxon>
        <taxon>Entomophthoromycotina</taxon>
        <taxon>Entomophthoromycetes</taxon>
        <taxon>Entomophthorales</taxon>
        <taxon>Entomophthoraceae</taxon>
        <taxon>Entomophthora</taxon>
    </lineage>
</organism>
<protein>
    <submittedName>
        <fullName evidence="1">Uncharacterized protein</fullName>
    </submittedName>
</protein>
<dbReference type="Proteomes" id="UP001165960">
    <property type="component" value="Unassembled WGS sequence"/>
</dbReference>
<evidence type="ECO:0000313" key="1">
    <source>
        <dbReference type="EMBL" id="KAJ9059951.1"/>
    </source>
</evidence>
<accession>A0ACC2SCF8</accession>
<dbReference type="EMBL" id="QTSX02005310">
    <property type="protein sequence ID" value="KAJ9059951.1"/>
    <property type="molecule type" value="Genomic_DNA"/>
</dbReference>
<reference evidence="1" key="1">
    <citation type="submission" date="2022-04" db="EMBL/GenBank/DDBJ databases">
        <title>Genome of the entomopathogenic fungus Entomophthora muscae.</title>
        <authorList>
            <person name="Elya C."/>
            <person name="Lovett B.R."/>
            <person name="Lee E."/>
            <person name="Macias A.M."/>
            <person name="Hajek A.E."/>
            <person name="De Bivort B.L."/>
            <person name="Kasson M.T."/>
            <person name="De Fine Licht H.H."/>
            <person name="Stajich J.E."/>
        </authorList>
    </citation>
    <scope>NUCLEOTIDE SEQUENCE</scope>
    <source>
        <strain evidence="1">Berkeley</strain>
    </source>
</reference>